<dbReference type="RefSeq" id="YP_009591558.1">
    <property type="nucleotide sequence ID" value="NC_041850.1"/>
</dbReference>
<dbReference type="GeneID" id="40067019"/>
<evidence type="ECO:0000313" key="2">
    <source>
        <dbReference type="Proteomes" id="UP000000698"/>
    </source>
</evidence>
<proteinExistence type="predicted"/>
<evidence type="ECO:0000313" key="1">
    <source>
        <dbReference type="EMBL" id="AEL98036.1"/>
    </source>
</evidence>
<sequence>MLPLSRPNPNAEKLVCAYLSPFFENVASHRWVDAPTPFILVKRLPGGGQGEVSDCALMSIKVFGKDIDEAGDLADEVHERMRKWKPKDTVSYGGHSFGINLLEVEDAPFWLDYGDDTEECYTARYWVHLRVDYV</sequence>
<dbReference type="Proteomes" id="UP000000698">
    <property type="component" value="Segment"/>
</dbReference>
<accession>G1JWN8</accession>
<organism evidence="1 2">
    <name type="scientific">Mycobacterium phage Eureka</name>
    <dbReference type="NCBI Taxonomy" id="2922993"/>
    <lineage>
        <taxon>Viruses</taxon>
        <taxon>Duplodnaviria</taxon>
        <taxon>Heunggongvirae</taxon>
        <taxon>Uroviricota</taxon>
        <taxon>Caudoviricetes</taxon>
        <taxon>Kostyavirus</taxon>
        <taxon>Kostyavirus eureka</taxon>
    </lineage>
</organism>
<keyword evidence="2" id="KW-1185">Reference proteome</keyword>
<reference evidence="1 2" key="1">
    <citation type="journal article" date="2012" name="J. Virol.">
        <title>Complete Genome Sequences of 138 Mycobacteriophages.</title>
        <authorList>
            <consortium name="the Science Education Alliance Phage Hunters Advancing Genomics and Evolutionary Science Program"/>
            <consortium name="the KwaZulu-Natal Research Institute for Tuberculosis and HIV Mycobacterial Genetics Course Students"/>
            <consortium name="the Phage Hunters Integrating Research and Education Program"/>
            <person name="Hatfull G.F."/>
        </authorList>
    </citation>
    <scope>NUCLEOTIDE SEQUENCE [LARGE SCALE GENOMIC DNA]</scope>
</reference>
<dbReference type="EMBL" id="JN412590">
    <property type="protein sequence ID" value="AEL98036.1"/>
    <property type="molecule type" value="Genomic_DNA"/>
</dbReference>
<protein>
    <submittedName>
        <fullName evidence="1">Tail terminator</fullName>
    </submittedName>
</protein>
<gene>
    <name evidence="1" type="primary">18</name>
    <name evidence="1" type="ORF">EUREKA_18</name>
</gene>
<name>G1JWN8_9CAUD</name>